<evidence type="ECO:0000256" key="6">
    <source>
        <dbReference type="ARBA" id="ARBA00023065"/>
    </source>
</evidence>
<dbReference type="PANTHER" id="PTHR42953">
    <property type="entry name" value="HIGH-AFFINITY ZINC UPTAKE SYSTEM PROTEIN ZNUA-RELATED"/>
    <property type="match status" value="1"/>
</dbReference>
<keyword evidence="6" id="KW-0406">Ion transport</keyword>
<dbReference type="GO" id="GO:0006829">
    <property type="term" value="P:zinc ion transport"/>
    <property type="evidence" value="ECO:0007669"/>
    <property type="project" value="UniProtKB-KW"/>
</dbReference>
<reference evidence="12" key="1">
    <citation type="submission" date="2023-05" db="EMBL/GenBank/DDBJ databases">
        <title>Cataloging the Phylogenetic Diversity of Human Bladder Bacteria.</title>
        <authorList>
            <person name="Du J."/>
        </authorList>
    </citation>
    <scope>NUCLEOTIDE SEQUENCE</scope>
    <source>
        <strain evidence="12">UMB8703</strain>
    </source>
</reference>
<keyword evidence="2 7" id="KW-0813">Transport</keyword>
<evidence type="ECO:0000256" key="1">
    <source>
        <dbReference type="ARBA" id="ARBA00011028"/>
    </source>
</evidence>
<dbReference type="Pfam" id="PF09223">
    <property type="entry name" value="ZinT"/>
    <property type="match status" value="1"/>
</dbReference>
<evidence type="ECO:0000256" key="10">
    <source>
        <dbReference type="SAM" id="SignalP"/>
    </source>
</evidence>
<evidence type="ECO:0000256" key="9">
    <source>
        <dbReference type="SAM" id="MobiDB-lite"/>
    </source>
</evidence>
<evidence type="ECO:0000256" key="2">
    <source>
        <dbReference type="ARBA" id="ARBA00022448"/>
    </source>
</evidence>
<dbReference type="PANTHER" id="PTHR42953:SF3">
    <property type="entry name" value="HIGH-AFFINITY ZINC UPTAKE SYSTEM PROTEIN ZNUA"/>
    <property type="match status" value="1"/>
</dbReference>
<evidence type="ECO:0000256" key="3">
    <source>
        <dbReference type="ARBA" id="ARBA00022729"/>
    </source>
</evidence>
<accession>A0AAW6XT50</accession>
<protein>
    <submittedName>
        <fullName evidence="12">Zinc ABC transporter substrate-binding protein AdcA</fullName>
    </submittedName>
</protein>
<keyword evidence="4" id="KW-0862">Zinc</keyword>
<keyword evidence="8" id="KW-0175">Coiled coil</keyword>
<keyword evidence="3 10" id="KW-0732">Signal</keyword>
<evidence type="ECO:0000256" key="5">
    <source>
        <dbReference type="ARBA" id="ARBA00022906"/>
    </source>
</evidence>
<dbReference type="PRINTS" id="PR00691">
    <property type="entry name" value="ADHESINB"/>
</dbReference>
<keyword evidence="5" id="KW-0864">Zinc transport</keyword>
<comment type="caution">
    <text evidence="12">The sequence shown here is derived from an EMBL/GenBank/DDBJ whole genome shotgun (WGS) entry which is preliminary data.</text>
</comment>
<evidence type="ECO:0000259" key="11">
    <source>
        <dbReference type="Pfam" id="PF09223"/>
    </source>
</evidence>
<dbReference type="InterPro" id="IPR006127">
    <property type="entry name" value="ZnuA-like"/>
</dbReference>
<dbReference type="InterPro" id="IPR015304">
    <property type="entry name" value="ZinT_dom"/>
</dbReference>
<evidence type="ECO:0000256" key="8">
    <source>
        <dbReference type="SAM" id="Coils"/>
    </source>
</evidence>
<dbReference type="SUPFAM" id="SSF50814">
    <property type="entry name" value="Lipocalins"/>
    <property type="match status" value="1"/>
</dbReference>
<dbReference type="Gene3D" id="3.40.50.1980">
    <property type="entry name" value="Nitrogenase molybdenum iron protein domain"/>
    <property type="match status" value="2"/>
</dbReference>
<feature type="signal peptide" evidence="10">
    <location>
        <begin position="1"/>
        <end position="28"/>
    </location>
</feature>
<comment type="similarity">
    <text evidence="1 7">Belongs to the bacterial solute-binding protein 9 family.</text>
</comment>
<dbReference type="GO" id="GO:0007155">
    <property type="term" value="P:cell adhesion"/>
    <property type="evidence" value="ECO:0007669"/>
    <property type="project" value="InterPro"/>
</dbReference>
<evidence type="ECO:0000256" key="4">
    <source>
        <dbReference type="ARBA" id="ARBA00022833"/>
    </source>
</evidence>
<feature type="chain" id="PRO_5043666970" evidence="10">
    <location>
        <begin position="29"/>
        <end position="508"/>
    </location>
</feature>
<name>A0AAW6XT50_STRAG</name>
<dbReference type="Pfam" id="PF01297">
    <property type="entry name" value="ZnuA"/>
    <property type="match status" value="1"/>
</dbReference>
<evidence type="ECO:0000256" key="7">
    <source>
        <dbReference type="RuleBase" id="RU003512"/>
    </source>
</evidence>
<dbReference type="GO" id="GO:0008270">
    <property type="term" value="F:zinc ion binding"/>
    <property type="evidence" value="ECO:0007669"/>
    <property type="project" value="InterPro"/>
</dbReference>
<dbReference type="Proteomes" id="UP001230629">
    <property type="component" value="Unassembled WGS sequence"/>
</dbReference>
<proteinExistence type="inferred from homology"/>
<organism evidence="12 13">
    <name type="scientific">Streptococcus agalactiae</name>
    <dbReference type="NCBI Taxonomy" id="1311"/>
    <lineage>
        <taxon>Bacteria</taxon>
        <taxon>Bacillati</taxon>
        <taxon>Bacillota</taxon>
        <taxon>Bacilli</taxon>
        <taxon>Lactobacillales</taxon>
        <taxon>Streptococcaceae</taxon>
        <taxon>Streptococcus</taxon>
    </lineage>
</organism>
<dbReference type="PRINTS" id="PR00690">
    <property type="entry name" value="ADHESNFAMILY"/>
</dbReference>
<dbReference type="RefSeq" id="WP_001227401.1">
    <property type="nucleotide sequence ID" value="NZ_CABMHV010000007.1"/>
</dbReference>
<feature type="domain" description="ZinT" evidence="11">
    <location>
        <begin position="327"/>
        <end position="508"/>
    </location>
</feature>
<gene>
    <name evidence="12" type="ORF">QP229_00455</name>
</gene>
<evidence type="ECO:0000313" key="12">
    <source>
        <dbReference type="EMBL" id="MDK6898474.1"/>
    </source>
</evidence>
<dbReference type="Gene3D" id="2.40.128.20">
    <property type="match status" value="1"/>
</dbReference>
<feature type="region of interest" description="Disordered" evidence="9">
    <location>
        <begin position="124"/>
        <end position="143"/>
    </location>
</feature>
<feature type="compositionally biased region" description="Basic and acidic residues" evidence="9">
    <location>
        <begin position="128"/>
        <end position="143"/>
    </location>
</feature>
<dbReference type="InterPro" id="IPR050492">
    <property type="entry name" value="Bact_metal-bind_prot9"/>
</dbReference>
<dbReference type="InterPro" id="IPR012674">
    <property type="entry name" value="Calycin"/>
</dbReference>
<evidence type="ECO:0000313" key="13">
    <source>
        <dbReference type="Proteomes" id="UP001230629"/>
    </source>
</evidence>
<sequence>MRKKFLLLMSFVAMFAAWQLVQVKQVWADSKLKVVTTFYPVYEFTKNVVGDKADVSMLIKAGTEPHDFEPSTKNIAAIQDSNAFVYMDDNMETWAPKVAKSVKSKKVTTIKGTGDMLLTKGVEEEGEDHEHEGHGHEGHHHELDPHVWLSPERAISVVENIRNKFVKAYPKDAASFNKNADAYIAKLKELDKEYKNGLSNAKQKSFVTQHAAFGYMALDYGLNQVPIAGLTPDAEPSSKRLGELAKYIKKYNINYIYFEENASNKVAKTLADEVGVKTAVLSPLEGLSKKEMAAGEDYFSVMRRNLKVLKKTTDVAGKEVAPEEDKTKTVETGYFKTKDVKDRKLTDYSGNWQSVYPLLQDGTLDPVWDYKAKSKKDMTAAEYKKYYTAGYKTDVESIKIDGKKHQMTFVRNGKSQTFTYKYAGYKILTYKKGNRGVRYLFEAKEKDAGQFKYIQFSDHGIKPNKAEHFHIFWGSESQEKLFEEMENWPTYFPAKMSGREVAQDLMSH</sequence>
<dbReference type="AlphaFoldDB" id="A0AAW6XT50"/>
<dbReference type="InterPro" id="IPR006129">
    <property type="entry name" value="AdhesinB"/>
</dbReference>
<dbReference type="EMBL" id="JASOIH010000001">
    <property type="protein sequence ID" value="MDK6898474.1"/>
    <property type="molecule type" value="Genomic_DNA"/>
</dbReference>
<dbReference type="InterPro" id="IPR006128">
    <property type="entry name" value="Lipoprotein_PsaA-like"/>
</dbReference>
<dbReference type="SUPFAM" id="SSF53807">
    <property type="entry name" value="Helical backbone' metal receptor"/>
    <property type="match status" value="1"/>
</dbReference>
<dbReference type="CDD" id="cd01017">
    <property type="entry name" value="AdcA"/>
    <property type="match status" value="1"/>
</dbReference>
<feature type="coiled-coil region" evidence="8">
    <location>
        <begin position="173"/>
        <end position="204"/>
    </location>
</feature>